<dbReference type="Pfam" id="PF13417">
    <property type="entry name" value="GST_N_3"/>
    <property type="match status" value="2"/>
</dbReference>
<feature type="region of interest" description="Disordered" evidence="1">
    <location>
        <begin position="46"/>
        <end position="86"/>
    </location>
</feature>
<feature type="compositionally biased region" description="Low complexity" evidence="1">
    <location>
        <begin position="46"/>
        <end position="57"/>
    </location>
</feature>
<dbReference type="PROSITE" id="PS51257">
    <property type="entry name" value="PROKAR_LIPOPROTEIN"/>
    <property type="match status" value="1"/>
</dbReference>
<evidence type="ECO:0000313" key="4">
    <source>
        <dbReference type="Proteomes" id="UP000037460"/>
    </source>
</evidence>
<name>A0A0M0JPW4_9EUKA</name>
<reference evidence="4" key="1">
    <citation type="journal article" date="2015" name="PLoS Genet.">
        <title>Genome Sequence and Transcriptome Analyses of Chrysochromulina tobin: Metabolic Tools for Enhanced Algal Fitness in the Prominent Order Prymnesiales (Haptophyceae).</title>
        <authorList>
            <person name="Hovde B.T."/>
            <person name="Deodato C.R."/>
            <person name="Hunsperger H.M."/>
            <person name="Ryken S.A."/>
            <person name="Yost W."/>
            <person name="Jha R.K."/>
            <person name="Patterson J."/>
            <person name="Monnat R.J. Jr."/>
            <person name="Barlow S.B."/>
            <person name="Starkenburg S.R."/>
            <person name="Cattolico R.A."/>
        </authorList>
    </citation>
    <scope>NUCLEOTIDE SEQUENCE</scope>
    <source>
        <strain evidence="4">CCMP291</strain>
    </source>
</reference>
<dbReference type="PANTHER" id="PTHR45288:SF2">
    <property type="entry name" value="THIOREDOXIN FAMILY PROTEIN"/>
    <property type="match status" value="1"/>
</dbReference>
<accession>A0A0M0JPW4</accession>
<gene>
    <name evidence="3" type="ORF">Ctob_010908</name>
</gene>
<feature type="compositionally biased region" description="Polar residues" evidence="1">
    <location>
        <begin position="221"/>
        <end position="230"/>
    </location>
</feature>
<feature type="region of interest" description="Disordered" evidence="1">
    <location>
        <begin position="209"/>
        <end position="230"/>
    </location>
</feature>
<dbReference type="Proteomes" id="UP000037460">
    <property type="component" value="Unassembled WGS sequence"/>
</dbReference>
<evidence type="ECO:0000259" key="2">
    <source>
        <dbReference type="PROSITE" id="PS50404"/>
    </source>
</evidence>
<dbReference type="OrthoDB" id="422574at2759"/>
<dbReference type="Gene3D" id="3.40.30.10">
    <property type="entry name" value="Glutaredoxin"/>
    <property type="match status" value="2"/>
</dbReference>
<feature type="compositionally biased region" description="Basic and acidic residues" evidence="1">
    <location>
        <begin position="60"/>
        <end position="81"/>
    </location>
</feature>
<dbReference type="PROSITE" id="PS50404">
    <property type="entry name" value="GST_NTER"/>
    <property type="match status" value="1"/>
</dbReference>
<dbReference type="InterPro" id="IPR036249">
    <property type="entry name" value="Thioredoxin-like_sf"/>
</dbReference>
<comment type="caution">
    <text evidence="3">The sequence shown here is derived from an EMBL/GenBank/DDBJ whole genome shotgun (WGS) entry which is preliminary data.</text>
</comment>
<dbReference type="SUPFAM" id="SSF52833">
    <property type="entry name" value="Thioredoxin-like"/>
    <property type="match status" value="2"/>
</dbReference>
<dbReference type="EMBL" id="JWZX01002589">
    <property type="protein sequence ID" value="KOO28298.1"/>
    <property type="molecule type" value="Genomic_DNA"/>
</dbReference>
<proteinExistence type="predicted"/>
<keyword evidence="4" id="KW-1185">Reference proteome</keyword>
<dbReference type="InterPro" id="IPR004045">
    <property type="entry name" value="Glutathione_S-Trfase_N"/>
</dbReference>
<protein>
    <recommendedName>
        <fullName evidence="2">GST N-terminal domain-containing protein</fullName>
    </recommendedName>
</protein>
<evidence type="ECO:0000313" key="3">
    <source>
        <dbReference type="EMBL" id="KOO28298.1"/>
    </source>
</evidence>
<dbReference type="GO" id="GO:0009507">
    <property type="term" value="C:chloroplast"/>
    <property type="evidence" value="ECO:0007669"/>
    <property type="project" value="TreeGrafter"/>
</dbReference>
<organism evidence="3 4">
    <name type="scientific">Chrysochromulina tobinii</name>
    <dbReference type="NCBI Taxonomy" id="1460289"/>
    <lineage>
        <taxon>Eukaryota</taxon>
        <taxon>Haptista</taxon>
        <taxon>Haptophyta</taxon>
        <taxon>Prymnesiophyceae</taxon>
        <taxon>Prymnesiales</taxon>
        <taxon>Chrysochromulinaceae</taxon>
        <taxon>Chrysochromulina</taxon>
    </lineage>
</organism>
<sequence length="635" mass="67924">MMGHELRTCMRIDVQCVRENAALLGVLAQGCVRVLSVYDDELDLAGGSASSSVSSGEDSAESRRRSSAKDGDEGSRPDAHHGARRRTACRTVARLLGAEGTGEPILFLDQPIFGHHLSAGDAAQDAATRAALGARLIQRGRRLARQLGVRFAPWTVCIAPPSDGAEMGTASATDGADAAARIGRVALLELDGVAPQVYSNLRGRLIRGSDRARGRAPNGQGPPSSLVQSAAPQGAERIVLHALASLEGMAAVAKEELLARLAEMEQAKFAAERAAAPPPVTRKSPLEKLRIVFGGKRSIPTTASAKLLVIPEDPPREHPTVALPPGFAPPLARPFVPTGDYMTLLSAVAALLIRCLAGLFVVGWRPRLSFRPPPKGEYCLRLGPLYLSDTSDVLRGAVAGRPRGRLILYEFDSSPFCRKVRDACTHLDLVVEMRPCPGAGIAPPNFFGNEHLALHGRRTVPFLLDEGAGVGLYESEEIVTHLYERYGPVPARRPPLSLRGTFALISCGMAAIVRGMPADKLQVDARPDNHLMRPLTLYGHEGSPFVHPVREKLCALGLPHLVVPTGRGSAHRAPLAARTGRAFQVPHLVDPNTGVELSESIEIRMYLDRVYTASGYTPLRGGSYVRELAGAKARA</sequence>
<dbReference type="PANTHER" id="PTHR45288">
    <property type="entry name" value="THIOREDOXIN FAMILY PROTEIN"/>
    <property type="match status" value="1"/>
</dbReference>
<evidence type="ECO:0000256" key="1">
    <source>
        <dbReference type="SAM" id="MobiDB-lite"/>
    </source>
</evidence>
<feature type="domain" description="GST N-terminal" evidence="2">
    <location>
        <begin position="533"/>
        <end position="615"/>
    </location>
</feature>
<dbReference type="AlphaFoldDB" id="A0A0M0JPW4"/>